<organism evidence="15 16">
    <name type="scientific">Salinicola acroporae</name>
    <dbReference type="NCBI Taxonomy" id="1541440"/>
    <lineage>
        <taxon>Bacteria</taxon>
        <taxon>Pseudomonadati</taxon>
        <taxon>Pseudomonadota</taxon>
        <taxon>Gammaproteobacteria</taxon>
        <taxon>Oceanospirillales</taxon>
        <taxon>Halomonadaceae</taxon>
        <taxon>Salinicola</taxon>
    </lineage>
</organism>
<comment type="function">
    <text evidence="1">Efflux system for nickel and cobalt.</text>
</comment>
<sequence>MTLRFLVPLALLIGVGGVGYALGWWQQVAVQIVFWQGEFYHALVEAVSALKRAPDATTWAVLLGVSFGYGVFHAAGPGHGKVVLSTYLASQGGAWRRALSLSALAALLQGVMAIAIIGILVFGLGWLTREAMGSIDQAELASFAIVTLVGLWLCIRSLRRLWRTRHSAGTAATTAFTSTFTAVATTAPASRHSAKGLVTPAQRHAHDAHCGCGHEHHIDPRQAGDWRVALLTVLSIGIRPCSGAVLLLGAASLLDQFGKGVVAVMAMSLGTALTVSSLALLSVLARDWVKRHLKPARGGGQWQSWVGLAGGALILVLGLSLTLAQWQRGPAAGPPCLARLPRSNPPPRRVRSAPGEADPHGGEVNASRRRHSDDVAALASRAISARRCSSASAE</sequence>
<dbReference type="EMBL" id="PGFS01000001">
    <property type="protein sequence ID" value="MDH4574510.1"/>
    <property type="molecule type" value="Genomic_DNA"/>
</dbReference>
<keyword evidence="8 13" id="KW-1133">Transmembrane helix</keyword>
<dbReference type="Pfam" id="PF03824">
    <property type="entry name" value="NicO"/>
    <property type="match status" value="1"/>
</dbReference>
<keyword evidence="4 13" id="KW-0813">Transport</keyword>
<feature type="transmembrane region" description="Helical" evidence="13">
    <location>
        <begin position="305"/>
        <end position="326"/>
    </location>
</feature>
<feature type="region of interest" description="Disordered" evidence="14">
    <location>
        <begin position="334"/>
        <end position="375"/>
    </location>
</feature>
<keyword evidence="3" id="KW-0171">Cobalt transport</keyword>
<evidence type="ECO:0000313" key="16">
    <source>
        <dbReference type="Proteomes" id="UP001162135"/>
    </source>
</evidence>
<keyword evidence="16" id="KW-1185">Reference proteome</keyword>
<accession>A0ABT6I9X2</accession>
<evidence type="ECO:0000313" key="15">
    <source>
        <dbReference type="EMBL" id="MDH4574510.1"/>
    </source>
</evidence>
<dbReference type="PANTHER" id="PTHR40659:SF1">
    <property type="entry name" value="NICKEL_COBALT EFFLUX SYSTEM RCNA"/>
    <property type="match status" value="1"/>
</dbReference>
<comment type="subcellular location">
    <subcellularLocation>
        <location evidence="2 13">Cell membrane</location>
        <topology evidence="2 13">Multi-pass membrane protein</topology>
    </subcellularLocation>
</comment>
<evidence type="ECO:0000256" key="7">
    <source>
        <dbReference type="ARBA" id="ARBA00022692"/>
    </source>
</evidence>
<comment type="caution">
    <text evidence="15">The sequence shown here is derived from an EMBL/GenBank/DDBJ whole genome shotgun (WGS) entry which is preliminary data.</text>
</comment>
<dbReference type="Proteomes" id="UP001162135">
    <property type="component" value="Unassembled WGS sequence"/>
</dbReference>
<evidence type="ECO:0000256" key="4">
    <source>
        <dbReference type="ARBA" id="ARBA00022448"/>
    </source>
</evidence>
<protein>
    <recommendedName>
        <fullName evidence="13">Nickel/cobalt efflux system</fullName>
    </recommendedName>
</protein>
<feature type="transmembrane region" description="Helical" evidence="13">
    <location>
        <begin position="140"/>
        <end position="158"/>
    </location>
</feature>
<feature type="transmembrane region" description="Helical" evidence="13">
    <location>
        <begin position="228"/>
        <end position="254"/>
    </location>
</feature>
<feature type="transmembrane region" description="Helical" evidence="13">
    <location>
        <begin position="56"/>
        <end position="77"/>
    </location>
</feature>
<evidence type="ECO:0000256" key="2">
    <source>
        <dbReference type="ARBA" id="ARBA00004651"/>
    </source>
</evidence>
<gene>
    <name evidence="15" type="ORF">CUR86_20190</name>
</gene>
<dbReference type="InterPro" id="IPR011541">
    <property type="entry name" value="Ni/Co_transpt_high_affinity"/>
</dbReference>
<evidence type="ECO:0000256" key="6">
    <source>
        <dbReference type="ARBA" id="ARBA00022596"/>
    </source>
</evidence>
<keyword evidence="7 13" id="KW-0812">Transmembrane</keyword>
<comment type="similarity">
    <text evidence="13">Belongs to the NiCoT transporter (TC 2.A.52) family.</text>
</comment>
<name>A0ABT6I9X2_9GAMM</name>
<keyword evidence="9" id="KW-0406">Ion transport</keyword>
<dbReference type="PANTHER" id="PTHR40659">
    <property type="entry name" value="NICKEL/COBALT EFFLUX SYSTEM RCNA"/>
    <property type="match status" value="1"/>
</dbReference>
<keyword evidence="5" id="KW-1003">Cell membrane</keyword>
<evidence type="ECO:0000256" key="11">
    <source>
        <dbReference type="ARBA" id="ARBA00023136"/>
    </source>
</evidence>
<reference evidence="15" key="2">
    <citation type="submission" date="2017-11" db="EMBL/GenBank/DDBJ databases">
        <authorList>
            <person name="Das S.K."/>
        </authorList>
    </citation>
    <scope>NUCLEOTIDE SEQUENCE</scope>
    <source>
        <strain evidence="15">S4-41</strain>
    </source>
</reference>
<evidence type="ECO:0000256" key="8">
    <source>
        <dbReference type="ARBA" id="ARBA00022989"/>
    </source>
</evidence>
<feature type="transmembrane region" description="Helical" evidence="13">
    <location>
        <begin position="260"/>
        <end position="284"/>
    </location>
</feature>
<evidence type="ECO:0000256" key="5">
    <source>
        <dbReference type="ARBA" id="ARBA00022475"/>
    </source>
</evidence>
<evidence type="ECO:0000256" key="14">
    <source>
        <dbReference type="SAM" id="MobiDB-lite"/>
    </source>
</evidence>
<evidence type="ECO:0000256" key="1">
    <source>
        <dbReference type="ARBA" id="ARBA00002510"/>
    </source>
</evidence>
<proteinExistence type="inferred from homology"/>
<evidence type="ECO:0000256" key="13">
    <source>
        <dbReference type="RuleBase" id="RU362101"/>
    </source>
</evidence>
<dbReference type="InterPro" id="IPR051224">
    <property type="entry name" value="NiCoT_RcnA"/>
</dbReference>
<evidence type="ECO:0000256" key="12">
    <source>
        <dbReference type="ARBA" id="ARBA00023285"/>
    </source>
</evidence>
<feature type="transmembrane region" description="Helical" evidence="13">
    <location>
        <begin position="98"/>
        <end position="128"/>
    </location>
</feature>
<evidence type="ECO:0000256" key="3">
    <source>
        <dbReference type="ARBA" id="ARBA00022426"/>
    </source>
</evidence>
<keyword evidence="10" id="KW-0921">Nickel transport</keyword>
<evidence type="ECO:0000256" key="9">
    <source>
        <dbReference type="ARBA" id="ARBA00023065"/>
    </source>
</evidence>
<keyword evidence="12" id="KW-0170">Cobalt</keyword>
<keyword evidence="11 13" id="KW-0472">Membrane</keyword>
<reference evidence="15" key="1">
    <citation type="journal article" date="2015" name="Antonie Van Leeuwenhoek">
        <title>Comparative 16S rRNA signatures and multilocus sequence analysis for the genus Salinicola and description of Salinicola acroporae sp. nov., isolated from coral Acropora digitifera.</title>
        <authorList>
            <person name="Lepcha R.T."/>
            <person name="Poddar A."/>
            <person name="Schumann P."/>
            <person name="Das S.K."/>
        </authorList>
    </citation>
    <scope>NUCLEOTIDE SEQUENCE</scope>
    <source>
        <strain evidence="15">S4-41</strain>
    </source>
</reference>
<keyword evidence="6" id="KW-0533">Nickel</keyword>
<evidence type="ECO:0000256" key="10">
    <source>
        <dbReference type="ARBA" id="ARBA00023112"/>
    </source>
</evidence>